<evidence type="ECO:0000256" key="1">
    <source>
        <dbReference type="SAM" id="MobiDB-lite"/>
    </source>
</evidence>
<gene>
    <name evidence="2" type="ORF">E2C01_066523</name>
</gene>
<dbReference type="AlphaFoldDB" id="A0A5B7HR79"/>
<dbReference type="EMBL" id="VSRR010034352">
    <property type="protein sequence ID" value="MPC72225.1"/>
    <property type="molecule type" value="Genomic_DNA"/>
</dbReference>
<feature type="region of interest" description="Disordered" evidence="1">
    <location>
        <begin position="1"/>
        <end position="35"/>
    </location>
</feature>
<reference evidence="2 3" key="1">
    <citation type="submission" date="2019-05" db="EMBL/GenBank/DDBJ databases">
        <title>Another draft genome of Portunus trituberculatus and its Hox gene families provides insights of decapod evolution.</title>
        <authorList>
            <person name="Jeong J.-H."/>
            <person name="Song I."/>
            <person name="Kim S."/>
            <person name="Choi T."/>
            <person name="Kim D."/>
            <person name="Ryu S."/>
            <person name="Kim W."/>
        </authorList>
    </citation>
    <scope>NUCLEOTIDE SEQUENCE [LARGE SCALE GENOMIC DNA]</scope>
    <source>
        <tissue evidence="2">Muscle</tissue>
    </source>
</reference>
<accession>A0A5B7HR79</accession>
<sequence>MGPSRGQAVVIRGRLDHDPSKSSGGGGDGSGSGARIPLSLALEGEAVQPKDEVDVLGVMLMRIVWLLDGKGLEVLYKAQVHFFILKKKKKKV</sequence>
<evidence type="ECO:0000313" key="3">
    <source>
        <dbReference type="Proteomes" id="UP000324222"/>
    </source>
</evidence>
<organism evidence="2 3">
    <name type="scientific">Portunus trituberculatus</name>
    <name type="common">Swimming crab</name>
    <name type="synonym">Neptunus trituberculatus</name>
    <dbReference type="NCBI Taxonomy" id="210409"/>
    <lineage>
        <taxon>Eukaryota</taxon>
        <taxon>Metazoa</taxon>
        <taxon>Ecdysozoa</taxon>
        <taxon>Arthropoda</taxon>
        <taxon>Crustacea</taxon>
        <taxon>Multicrustacea</taxon>
        <taxon>Malacostraca</taxon>
        <taxon>Eumalacostraca</taxon>
        <taxon>Eucarida</taxon>
        <taxon>Decapoda</taxon>
        <taxon>Pleocyemata</taxon>
        <taxon>Brachyura</taxon>
        <taxon>Eubrachyura</taxon>
        <taxon>Portunoidea</taxon>
        <taxon>Portunidae</taxon>
        <taxon>Portuninae</taxon>
        <taxon>Portunus</taxon>
    </lineage>
</organism>
<keyword evidence="3" id="KW-1185">Reference proteome</keyword>
<proteinExistence type="predicted"/>
<dbReference type="Proteomes" id="UP000324222">
    <property type="component" value="Unassembled WGS sequence"/>
</dbReference>
<feature type="compositionally biased region" description="Gly residues" evidence="1">
    <location>
        <begin position="23"/>
        <end position="32"/>
    </location>
</feature>
<protein>
    <submittedName>
        <fullName evidence="2">Uncharacterized protein</fullName>
    </submittedName>
</protein>
<name>A0A5B7HR79_PORTR</name>
<comment type="caution">
    <text evidence="2">The sequence shown here is derived from an EMBL/GenBank/DDBJ whole genome shotgun (WGS) entry which is preliminary data.</text>
</comment>
<evidence type="ECO:0000313" key="2">
    <source>
        <dbReference type="EMBL" id="MPC72225.1"/>
    </source>
</evidence>